<dbReference type="InterPro" id="IPR005901">
    <property type="entry name" value="GLPGLI"/>
</dbReference>
<accession>A0A4R3VVG7</accession>
<dbReference type="AlphaFoldDB" id="A0A4R3VVG7"/>
<dbReference type="RefSeq" id="WP_132778518.1">
    <property type="nucleotide sequence ID" value="NZ_SMBZ01000041.1"/>
</dbReference>
<dbReference type="NCBIfam" id="TIGR01200">
    <property type="entry name" value="GLPGLI"/>
    <property type="match status" value="1"/>
</dbReference>
<organism evidence="1 2">
    <name type="scientific">Sphingobacterium alimentarium</name>
    <dbReference type="NCBI Taxonomy" id="797292"/>
    <lineage>
        <taxon>Bacteria</taxon>
        <taxon>Pseudomonadati</taxon>
        <taxon>Bacteroidota</taxon>
        <taxon>Sphingobacteriia</taxon>
        <taxon>Sphingobacteriales</taxon>
        <taxon>Sphingobacteriaceae</taxon>
        <taxon>Sphingobacterium</taxon>
    </lineage>
</organism>
<evidence type="ECO:0000313" key="1">
    <source>
        <dbReference type="EMBL" id="TCV09616.1"/>
    </source>
</evidence>
<name>A0A4R3VVG7_9SPHI</name>
<evidence type="ECO:0000313" key="2">
    <source>
        <dbReference type="Proteomes" id="UP000295197"/>
    </source>
</evidence>
<sequence length="283" mass="33254">MFRIFFVIALCISIKMNSFGQKKGVQNFIKIIYKMSYQLDSLNNTDSKIELMELLYNDSISIFQSVGIGMIDSMNYEGQKHNPNYNVRNEKKYATIPRPKVHYVINRLDNVIDVFDTYKYGGLRSDGYQHYMERMELDWNMTRKTDTLLGYFVQQAFLQFGGREWECWFAPSIPISAGPYKFYGLPGLIIKIKDKTNSWEFSINSIENDVYRAVFDKSKAIPNITKTDKMSFFQSRNHYLQNRTIIDEQNGDIIILSSESRKELIKKDKVFTAKNNNWIELFP</sequence>
<gene>
    <name evidence="1" type="ORF">EDC17_104124</name>
</gene>
<proteinExistence type="predicted"/>
<comment type="caution">
    <text evidence="1">The sequence shown here is derived from an EMBL/GenBank/DDBJ whole genome shotgun (WGS) entry which is preliminary data.</text>
</comment>
<dbReference type="OrthoDB" id="1440774at2"/>
<dbReference type="Pfam" id="PF09697">
    <property type="entry name" value="Porph_ging"/>
    <property type="match status" value="1"/>
</dbReference>
<dbReference type="Proteomes" id="UP000295197">
    <property type="component" value="Unassembled WGS sequence"/>
</dbReference>
<protein>
    <submittedName>
        <fullName evidence="1">GLPGLI family protein</fullName>
    </submittedName>
</protein>
<dbReference type="EMBL" id="SMBZ01000041">
    <property type="protein sequence ID" value="TCV09616.1"/>
    <property type="molecule type" value="Genomic_DNA"/>
</dbReference>
<keyword evidence="2" id="KW-1185">Reference proteome</keyword>
<reference evidence="1 2" key="1">
    <citation type="submission" date="2019-03" db="EMBL/GenBank/DDBJ databases">
        <title>Genomic Encyclopedia of Type Strains, Phase IV (KMG-IV): sequencing the most valuable type-strain genomes for metagenomic binning, comparative biology and taxonomic classification.</title>
        <authorList>
            <person name="Goeker M."/>
        </authorList>
    </citation>
    <scope>NUCLEOTIDE SEQUENCE [LARGE SCALE GENOMIC DNA]</scope>
    <source>
        <strain evidence="1 2">DSM 22362</strain>
    </source>
</reference>